<evidence type="ECO:0000256" key="1">
    <source>
        <dbReference type="SAM" id="Phobius"/>
    </source>
</evidence>
<reference evidence="2 3" key="1">
    <citation type="submission" date="2019-05" db="EMBL/GenBank/DDBJ databases">
        <title>Culicoidintestinum kansasii gen. nov., sp. nov. from the gastrointestinal tract of the biting midge, Culicoides sonorensis.</title>
        <authorList>
            <person name="Neupane S."/>
            <person name="Ghosh A."/>
            <person name="Gunther S."/>
            <person name="Martin K."/>
            <person name="Zurek L."/>
        </authorList>
    </citation>
    <scope>NUCLEOTIDE SEQUENCE [LARGE SCALE GENOMIC DNA]</scope>
    <source>
        <strain evidence="2 3">CS-1</strain>
    </source>
</reference>
<dbReference type="EMBL" id="VBWP01000008">
    <property type="protein sequence ID" value="TLG72573.1"/>
    <property type="molecule type" value="Genomic_DNA"/>
</dbReference>
<feature type="transmembrane region" description="Helical" evidence="1">
    <location>
        <begin position="34"/>
        <end position="67"/>
    </location>
</feature>
<name>A0A5R8Q9H6_9FIRM</name>
<evidence type="ECO:0000313" key="3">
    <source>
        <dbReference type="Proteomes" id="UP000306912"/>
    </source>
</evidence>
<keyword evidence="3" id="KW-1185">Reference proteome</keyword>
<evidence type="ECO:0000313" key="2">
    <source>
        <dbReference type="EMBL" id="TLG72573.1"/>
    </source>
</evidence>
<feature type="transmembrane region" description="Helical" evidence="1">
    <location>
        <begin position="132"/>
        <end position="154"/>
    </location>
</feature>
<dbReference type="InParanoid" id="A0A5R8Q9H6"/>
<organism evidence="2 3">
    <name type="scientific">Culicoidibacter larvae</name>
    <dbReference type="NCBI Taxonomy" id="2579976"/>
    <lineage>
        <taxon>Bacteria</taxon>
        <taxon>Bacillati</taxon>
        <taxon>Bacillota</taxon>
        <taxon>Culicoidibacteria</taxon>
        <taxon>Culicoidibacterales</taxon>
        <taxon>Culicoidibacteraceae</taxon>
        <taxon>Culicoidibacter</taxon>
    </lineage>
</organism>
<protein>
    <submittedName>
        <fullName evidence="2">Uncharacterized protein</fullName>
    </submittedName>
</protein>
<proteinExistence type="predicted"/>
<comment type="caution">
    <text evidence="2">The sequence shown here is derived from an EMBL/GenBank/DDBJ whole genome shotgun (WGS) entry which is preliminary data.</text>
</comment>
<keyword evidence="1" id="KW-0472">Membrane</keyword>
<gene>
    <name evidence="2" type="ORF">FEZ08_09300</name>
</gene>
<accession>A0A5R8Q9H6</accession>
<feature type="transmembrane region" description="Helical" evidence="1">
    <location>
        <begin position="79"/>
        <end position="106"/>
    </location>
</feature>
<sequence length="176" mass="19889">MAYFLEVEVHMKEKTLVVDYNQIVQYKNLLLVNIILIVIAILQPIAIVINVFFGALSISILVITLLLLRRELQFHFSKLASLASLVASGLTLIAAGALIYMMIIVLQTDYADIDTMIQAVTNMLSPATGLNVWRMTLNYIGGGLYFVAGFGYYFRFQKLRRFIKSIDTSIDKQENQ</sequence>
<keyword evidence="1" id="KW-1133">Transmembrane helix</keyword>
<dbReference type="Proteomes" id="UP000306912">
    <property type="component" value="Unassembled WGS sequence"/>
</dbReference>
<keyword evidence="1" id="KW-0812">Transmembrane</keyword>
<dbReference type="AlphaFoldDB" id="A0A5R8Q9H6"/>